<evidence type="ECO:0000313" key="2">
    <source>
        <dbReference type="Proteomes" id="UP000484076"/>
    </source>
</evidence>
<dbReference type="Pfam" id="PF09981">
    <property type="entry name" value="DUF2218"/>
    <property type="match status" value="1"/>
</dbReference>
<dbReference type="AlphaFoldDB" id="A0A8X8KQC4"/>
<evidence type="ECO:0000313" key="1">
    <source>
        <dbReference type="EMBL" id="NUB45801.1"/>
    </source>
</evidence>
<dbReference type="InterPro" id="IPR014543">
    <property type="entry name" value="UCP028291"/>
</dbReference>
<reference evidence="1" key="1">
    <citation type="submission" date="2020-05" db="EMBL/GenBank/DDBJ databases">
        <title>Fertoebacter nigrum gen. nov., sp. nov., a new member of the family Rhodobacteraceae.</title>
        <authorList>
            <person name="Szuroczki S."/>
            <person name="Abbaszade G."/>
            <person name="Buni D."/>
            <person name="Schumann P."/>
            <person name="Toth E."/>
        </authorList>
    </citation>
    <scope>NUCLEOTIDE SEQUENCE</scope>
    <source>
        <strain evidence="1">RG-N-1a</strain>
    </source>
</reference>
<sequence>MPLSRTDIATPKAQSYLQQLCKHFGHKIPVDFTPEAGSISFPFGTCRMTADATTLTITVEAGADDLERMEGVIQSHLERFAFREELVFDWQRETA</sequence>
<accession>A0A8X8KQC4</accession>
<dbReference type="EMBL" id="WHUT02000009">
    <property type="protein sequence ID" value="NUB45801.1"/>
    <property type="molecule type" value="Genomic_DNA"/>
</dbReference>
<comment type="caution">
    <text evidence="1">The sequence shown here is derived from an EMBL/GenBank/DDBJ whole genome shotgun (WGS) entry which is preliminary data.</text>
</comment>
<keyword evidence="2" id="KW-1185">Reference proteome</keyword>
<gene>
    <name evidence="1" type="ORF">GEU84_015485</name>
</gene>
<name>A0A8X8KQC4_9RHOB</name>
<dbReference type="RefSeq" id="WP_152827502.1">
    <property type="nucleotide sequence ID" value="NZ_WHUT02000009.1"/>
</dbReference>
<dbReference type="Proteomes" id="UP000484076">
    <property type="component" value="Unassembled WGS sequence"/>
</dbReference>
<dbReference type="Gene3D" id="3.30.310.50">
    <property type="entry name" value="Alpha-D-phosphohexomutase, C-terminal domain"/>
    <property type="match status" value="1"/>
</dbReference>
<proteinExistence type="predicted"/>
<protein>
    <submittedName>
        <fullName evidence="1">DUF2218 domain-containing protein</fullName>
    </submittedName>
</protein>
<organism evidence="1 2">
    <name type="scientific">Fertoeibacter niger</name>
    <dbReference type="NCBI Taxonomy" id="2656921"/>
    <lineage>
        <taxon>Bacteria</taxon>
        <taxon>Pseudomonadati</taxon>
        <taxon>Pseudomonadota</taxon>
        <taxon>Alphaproteobacteria</taxon>
        <taxon>Rhodobacterales</taxon>
        <taxon>Paracoccaceae</taxon>
        <taxon>Fertoeibacter</taxon>
    </lineage>
</organism>
<dbReference type="PIRSF" id="PIRSF028291">
    <property type="entry name" value="UCP028291"/>
    <property type="match status" value="1"/>
</dbReference>